<evidence type="ECO:0000256" key="1">
    <source>
        <dbReference type="SAM" id="MobiDB-lite"/>
    </source>
</evidence>
<feature type="domain" description="SPOR" evidence="3">
    <location>
        <begin position="281"/>
        <end position="359"/>
    </location>
</feature>
<dbReference type="AlphaFoldDB" id="A0A2W5A7J0"/>
<dbReference type="InterPro" id="IPR007730">
    <property type="entry name" value="SPOR-like_dom"/>
</dbReference>
<evidence type="ECO:0000313" key="5">
    <source>
        <dbReference type="Proteomes" id="UP000249066"/>
    </source>
</evidence>
<dbReference type="Gene3D" id="3.30.70.1070">
    <property type="entry name" value="Sporulation related repeat"/>
    <property type="match status" value="1"/>
</dbReference>
<dbReference type="InterPro" id="IPR036680">
    <property type="entry name" value="SPOR-like_sf"/>
</dbReference>
<dbReference type="SMART" id="SM00671">
    <property type="entry name" value="SEL1"/>
    <property type="match status" value="3"/>
</dbReference>
<comment type="caution">
    <text evidence="4">The sequence shown here is derived from an EMBL/GenBank/DDBJ whole genome shotgun (WGS) entry which is preliminary data.</text>
</comment>
<dbReference type="InterPro" id="IPR052748">
    <property type="entry name" value="ISR_Activator"/>
</dbReference>
<feature type="region of interest" description="Disordered" evidence="1">
    <location>
        <begin position="222"/>
        <end position="270"/>
    </location>
</feature>
<gene>
    <name evidence="4" type="ORF">DI623_11085</name>
</gene>
<dbReference type="Pfam" id="PF08238">
    <property type="entry name" value="Sel1"/>
    <property type="match status" value="2"/>
</dbReference>
<evidence type="ECO:0000259" key="3">
    <source>
        <dbReference type="PROSITE" id="PS51724"/>
    </source>
</evidence>
<feature type="chain" id="PRO_5016039632" description="SPOR domain-containing protein" evidence="2">
    <location>
        <begin position="19"/>
        <end position="359"/>
    </location>
</feature>
<evidence type="ECO:0000313" key="4">
    <source>
        <dbReference type="EMBL" id="PZO89197.1"/>
    </source>
</evidence>
<dbReference type="InterPro" id="IPR011990">
    <property type="entry name" value="TPR-like_helical_dom_sf"/>
</dbReference>
<dbReference type="Gene3D" id="1.25.40.10">
    <property type="entry name" value="Tetratricopeptide repeat domain"/>
    <property type="match status" value="1"/>
</dbReference>
<feature type="signal peptide" evidence="2">
    <location>
        <begin position="1"/>
        <end position="18"/>
    </location>
</feature>
<dbReference type="PROSITE" id="PS51724">
    <property type="entry name" value="SPOR"/>
    <property type="match status" value="1"/>
</dbReference>
<accession>A0A2W5A7J0</accession>
<sequence>MRALIAGFALAATTPALADVKTGVDAWEAGDFAGAVAEWRPLAVAGDPDAQFNLAQAYKLGRGAPQDLNIAEDWYRKAAQKGHAQAEDNLGLILFQNNKRQEAMPWIRKSADRGEPRAQYVLGTAMFNGDLAEKDWPRAYALMTRSSAQGITQATASLAQMDKYLSANDRTKGIALARTMAAAQPGPPPAPAAQAGLGTARAPIPMAPRPAKPAIAATQLPPSQVGAGYAPPPAATPSASPRPVQMAAASRPAPPPAPKPAPAPAAPKPRVAPPVAAATVAASTGGWRVQLGAFSDEGRARALWSRSATLEGFAALQPAYEKAGAITRLRAGPVETKAAAEKLCATAKAAGNACLIVAP</sequence>
<reference evidence="4 5" key="1">
    <citation type="submission" date="2017-08" db="EMBL/GenBank/DDBJ databases">
        <title>Infants hospitalized years apart are colonized by the same room-sourced microbial strains.</title>
        <authorList>
            <person name="Brooks B."/>
            <person name="Olm M.R."/>
            <person name="Firek B.A."/>
            <person name="Baker R."/>
            <person name="Thomas B.C."/>
            <person name="Morowitz M.J."/>
            <person name="Banfield J.F."/>
        </authorList>
    </citation>
    <scope>NUCLEOTIDE SEQUENCE [LARGE SCALE GENOMIC DNA]</scope>
    <source>
        <strain evidence="4">S2_018_000_R2_101</strain>
    </source>
</reference>
<dbReference type="InterPro" id="IPR006597">
    <property type="entry name" value="Sel1-like"/>
</dbReference>
<keyword evidence="2" id="KW-0732">Signal</keyword>
<name>A0A2W5A7J0_9SPHN</name>
<dbReference type="Pfam" id="PF05036">
    <property type="entry name" value="SPOR"/>
    <property type="match status" value="1"/>
</dbReference>
<proteinExistence type="predicted"/>
<dbReference type="PANTHER" id="PTHR45011">
    <property type="entry name" value="DAP3-BINDING CELL DEATH ENHANCER 1"/>
    <property type="match status" value="1"/>
</dbReference>
<dbReference type="EMBL" id="QFNN01000069">
    <property type="protein sequence ID" value="PZO89197.1"/>
    <property type="molecule type" value="Genomic_DNA"/>
</dbReference>
<dbReference type="GO" id="GO:0042834">
    <property type="term" value="F:peptidoglycan binding"/>
    <property type="evidence" value="ECO:0007669"/>
    <property type="project" value="InterPro"/>
</dbReference>
<dbReference type="SUPFAM" id="SSF110997">
    <property type="entry name" value="Sporulation related repeat"/>
    <property type="match status" value="1"/>
</dbReference>
<evidence type="ECO:0000256" key="2">
    <source>
        <dbReference type="SAM" id="SignalP"/>
    </source>
</evidence>
<organism evidence="4 5">
    <name type="scientific">Sphingomonas sanxanigenens</name>
    <dbReference type="NCBI Taxonomy" id="397260"/>
    <lineage>
        <taxon>Bacteria</taxon>
        <taxon>Pseudomonadati</taxon>
        <taxon>Pseudomonadota</taxon>
        <taxon>Alphaproteobacteria</taxon>
        <taxon>Sphingomonadales</taxon>
        <taxon>Sphingomonadaceae</taxon>
        <taxon>Sphingomonas</taxon>
    </lineage>
</organism>
<feature type="compositionally biased region" description="Low complexity" evidence="1">
    <location>
        <begin position="236"/>
        <end position="251"/>
    </location>
</feature>
<dbReference type="Proteomes" id="UP000249066">
    <property type="component" value="Unassembled WGS sequence"/>
</dbReference>
<dbReference type="SUPFAM" id="SSF81901">
    <property type="entry name" value="HCP-like"/>
    <property type="match status" value="1"/>
</dbReference>
<protein>
    <recommendedName>
        <fullName evidence="3">SPOR domain-containing protein</fullName>
    </recommendedName>
</protein>
<dbReference type="PANTHER" id="PTHR45011:SF1">
    <property type="entry name" value="DAP3-BINDING CELL DEATH ENHANCER 1"/>
    <property type="match status" value="1"/>
</dbReference>
<feature type="compositionally biased region" description="Pro residues" evidence="1">
    <location>
        <begin position="252"/>
        <end position="270"/>
    </location>
</feature>